<dbReference type="InterPro" id="IPR050834">
    <property type="entry name" value="Glycosyltransf_2"/>
</dbReference>
<dbReference type="AlphaFoldDB" id="A0A495ILT3"/>
<keyword evidence="2" id="KW-0328">Glycosyltransferase</keyword>
<feature type="domain" description="Glycosyltransferase 2-like" evidence="4">
    <location>
        <begin position="7"/>
        <end position="159"/>
    </location>
</feature>
<organism evidence="5 6">
    <name type="scientific">Frondihabitans australicus</name>
    <dbReference type="NCBI Taxonomy" id="386892"/>
    <lineage>
        <taxon>Bacteria</taxon>
        <taxon>Bacillati</taxon>
        <taxon>Actinomycetota</taxon>
        <taxon>Actinomycetes</taxon>
        <taxon>Micrococcales</taxon>
        <taxon>Microbacteriaceae</taxon>
        <taxon>Frondihabitans</taxon>
    </lineage>
</organism>
<dbReference type="EMBL" id="RBKS01000001">
    <property type="protein sequence ID" value="RKR76126.1"/>
    <property type="molecule type" value="Genomic_DNA"/>
</dbReference>
<dbReference type="InterPro" id="IPR001173">
    <property type="entry name" value="Glyco_trans_2-like"/>
</dbReference>
<dbReference type="PANTHER" id="PTHR43685:SF5">
    <property type="entry name" value="GLYCOSYLTRANSFERASE EPSE-RELATED"/>
    <property type="match status" value="1"/>
</dbReference>
<comment type="caution">
    <text evidence="5">The sequence shown here is derived from an EMBL/GenBank/DDBJ whole genome shotgun (WGS) entry which is preliminary data.</text>
</comment>
<accession>A0A495ILT3</accession>
<reference evidence="5 6" key="1">
    <citation type="submission" date="2018-10" db="EMBL/GenBank/DDBJ databases">
        <title>Sequencing the genomes of 1000 actinobacteria strains.</title>
        <authorList>
            <person name="Klenk H.-P."/>
        </authorList>
    </citation>
    <scope>NUCLEOTIDE SEQUENCE [LARGE SCALE GENOMIC DNA]</scope>
    <source>
        <strain evidence="5 6">DSM 17894</strain>
    </source>
</reference>
<evidence type="ECO:0000256" key="1">
    <source>
        <dbReference type="ARBA" id="ARBA00006739"/>
    </source>
</evidence>
<keyword evidence="3" id="KW-0808">Transferase</keyword>
<evidence type="ECO:0000256" key="3">
    <source>
        <dbReference type="ARBA" id="ARBA00022679"/>
    </source>
</evidence>
<dbReference type="Gene3D" id="3.90.550.10">
    <property type="entry name" value="Spore Coat Polysaccharide Biosynthesis Protein SpsA, Chain A"/>
    <property type="match status" value="1"/>
</dbReference>
<comment type="similarity">
    <text evidence="1">Belongs to the glycosyltransferase 2 family.</text>
</comment>
<protein>
    <recommendedName>
        <fullName evidence="4">Glycosyltransferase 2-like domain-containing protein</fullName>
    </recommendedName>
</protein>
<evidence type="ECO:0000313" key="6">
    <source>
        <dbReference type="Proteomes" id="UP000280008"/>
    </source>
</evidence>
<dbReference type="SUPFAM" id="SSF53448">
    <property type="entry name" value="Nucleotide-diphospho-sugar transferases"/>
    <property type="match status" value="1"/>
</dbReference>
<dbReference type="InterPro" id="IPR029044">
    <property type="entry name" value="Nucleotide-diphossugar_trans"/>
</dbReference>
<proteinExistence type="inferred from homology"/>
<dbReference type="Proteomes" id="UP000280008">
    <property type="component" value="Unassembled WGS sequence"/>
</dbReference>
<evidence type="ECO:0000259" key="4">
    <source>
        <dbReference type="Pfam" id="PF00535"/>
    </source>
</evidence>
<evidence type="ECO:0000313" key="5">
    <source>
        <dbReference type="EMBL" id="RKR76126.1"/>
    </source>
</evidence>
<dbReference type="OrthoDB" id="3177103at2"/>
<evidence type="ECO:0000256" key="2">
    <source>
        <dbReference type="ARBA" id="ARBA00022676"/>
    </source>
</evidence>
<dbReference type="PANTHER" id="PTHR43685">
    <property type="entry name" value="GLYCOSYLTRANSFERASE"/>
    <property type="match status" value="1"/>
</dbReference>
<dbReference type="GO" id="GO:0016757">
    <property type="term" value="F:glycosyltransferase activity"/>
    <property type="evidence" value="ECO:0007669"/>
    <property type="project" value="UniProtKB-KW"/>
</dbReference>
<keyword evidence="6" id="KW-1185">Reference proteome</keyword>
<name>A0A495ILT3_9MICO</name>
<dbReference type="Pfam" id="PF00535">
    <property type="entry name" value="Glycos_transf_2"/>
    <property type="match status" value="1"/>
</dbReference>
<gene>
    <name evidence="5" type="ORF">C8E83_3291</name>
</gene>
<dbReference type="RefSeq" id="WP_121371079.1">
    <property type="nucleotide sequence ID" value="NZ_RBKS01000001.1"/>
</dbReference>
<sequence length="266" mass="29308">MTRPEVSVIIPTVRADSHFVDALDSVLSQNDIDLEVVVVLDGVDVRDTPLPDDPRILVVELPERRGTATALNAGIEAASAEFIARLDADDLARAGRLHVQADRLASSPATVCVASAVDIIDGQGRHLGVLAAHRGDVSSALLRRNVLTHSSTMYRRSAVRAVGGYDPSCVRMQDYDLWLRLAREGRVEVLTQPLTAYRVHPGQHSRRTPPWGSSTRTILRSRRRLAAHLGRSGLAQRLDDALWLSAQLVRHLGLRRPHYLRGTKSR</sequence>